<evidence type="ECO:0000313" key="1">
    <source>
        <dbReference type="EMBL" id="KAK6307191.1"/>
    </source>
</evidence>
<sequence>MGRIMETMDKKASIETRRECILKALIVMAMVQPSTQRNQHDKGKPANLVKKYLDIDLGAKKKTEDTVIGIYTSSKRKKQRLWIPQRTLRS</sequence>
<accession>A0AAN8QPD8</accession>
<evidence type="ECO:0000313" key="2">
    <source>
        <dbReference type="Proteomes" id="UP001356427"/>
    </source>
</evidence>
<proteinExistence type="predicted"/>
<dbReference type="AlphaFoldDB" id="A0AAN8QPD8"/>
<keyword evidence="2" id="KW-1185">Reference proteome</keyword>
<dbReference type="EMBL" id="JAGTTL010000020">
    <property type="protein sequence ID" value="KAK6307191.1"/>
    <property type="molecule type" value="Genomic_DNA"/>
</dbReference>
<gene>
    <name evidence="1" type="ORF">J4Q44_G00223390</name>
</gene>
<reference evidence="1 2" key="1">
    <citation type="submission" date="2021-04" db="EMBL/GenBank/DDBJ databases">
        <authorList>
            <person name="De Guttry C."/>
            <person name="Zahm M."/>
            <person name="Klopp C."/>
            <person name="Cabau C."/>
            <person name="Louis A."/>
            <person name="Berthelot C."/>
            <person name="Parey E."/>
            <person name="Roest Crollius H."/>
            <person name="Montfort J."/>
            <person name="Robinson-Rechavi M."/>
            <person name="Bucao C."/>
            <person name="Bouchez O."/>
            <person name="Gislard M."/>
            <person name="Lluch J."/>
            <person name="Milhes M."/>
            <person name="Lampietro C."/>
            <person name="Lopez Roques C."/>
            <person name="Donnadieu C."/>
            <person name="Braasch I."/>
            <person name="Desvignes T."/>
            <person name="Postlethwait J."/>
            <person name="Bobe J."/>
            <person name="Wedekind C."/>
            <person name="Guiguen Y."/>
        </authorList>
    </citation>
    <scope>NUCLEOTIDE SEQUENCE [LARGE SCALE GENOMIC DNA]</scope>
    <source>
        <strain evidence="1">Cs_M1</strain>
        <tissue evidence="1">Blood</tissue>
    </source>
</reference>
<organism evidence="1 2">
    <name type="scientific">Coregonus suidteri</name>
    <dbReference type="NCBI Taxonomy" id="861788"/>
    <lineage>
        <taxon>Eukaryota</taxon>
        <taxon>Metazoa</taxon>
        <taxon>Chordata</taxon>
        <taxon>Craniata</taxon>
        <taxon>Vertebrata</taxon>
        <taxon>Euteleostomi</taxon>
        <taxon>Actinopterygii</taxon>
        <taxon>Neopterygii</taxon>
        <taxon>Teleostei</taxon>
        <taxon>Protacanthopterygii</taxon>
        <taxon>Salmoniformes</taxon>
        <taxon>Salmonidae</taxon>
        <taxon>Coregoninae</taxon>
        <taxon>Coregonus</taxon>
    </lineage>
</organism>
<name>A0AAN8QPD8_9TELE</name>
<dbReference type="Proteomes" id="UP001356427">
    <property type="component" value="Unassembled WGS sequence"/>
</dbReference>
<protein>
    <submittedName>
        <fullName evidence="1">Uncharacterized protein</fullName>
    </submittedName>
</protein>
<comment type="caution">
    <text evidence="1">The sequence shown here is derived from an EMBL/GenBank/DDBJ whole genome shotgun (WGS) entry which is preliminary data.</text>
</comment>